<keyword evidence="2" id="KW-1185">Reference proteome</keyword>
<name>A0A8X6XF60_9ARAC</name>
<reference evidence="1" key="1">
    <citation type="submission" date="2020-08" db="EMBL/GenBank/DDBJ databases">
        <title>Multicomponent nature underlies the extraordinary mechanical properties of spider dragline silk.</title>
        <authorList>
            <person name="Kono N."/>
            <person name="Nakamura H."/>
            <person name="Mori M."/>
            <person name="Yoshida Y."/>
            <person name="Ohtoshi R."/>
            <person name="Malay A.D."/>
            <person name="Moran D.A.P."/>
            <person name="Tomita M."/>
            <person name="Numata K."/>
            <person name="Arakawa K."/>
        </authorList>
    </citation>
    <scope>NUCLEOTIDE SEQUENCE</scope>
</reference>
<dbReference type="EMBL" id="BMAV01008038">
    <property type="protein sequence ID" value="GFY51359.1"/>
    <property type="molecule type" value="Genomic_DNA"/>
</dbReference>
<dbReference type="AlphaFoldDB" id="A0A8X6XF60"/>
<evidence type="ECO:0000313" key="2">
    <source>
        <dbReference type="Proteomes" id="UP000886998"/>
    </source>
</evidence>
<protein>
    <submittedName>
        <fullName evidence="1">Uncharacterized protein</fullName>
    </submittedName>
</protein>
<organism evidence="1 2">
    <name type="scientific">Trichonephila inaurata madagascariensis</name>
    <dbReference type="NCBI Taxonomy" id="2747483"/>
    <lineage>
        <taxon>Eukaryota</taxon>
        <taxon>Metazoa</taxon>
        <taxon>Ecdysozoa</taxon>
        <taxon>Arthropoda</taxon>
        <taxon>Chelicerata</taxon>
        <taxon>Arachnida</taxon>
        <taxon>Araneae</taxon>
        <taxon>Araneomorphae</taxon>
        <taxon>Entelegynae</taxon>
        <taxon>Araneoidea</taxon>
        <taxon>Nephilidae</taxon>
        <taxon>Trichonephila</taxon>
        <taxon>Trichonephila inaurata</taxon>
    </lineage>
</organism>
<sequence length="93" mass="10085">MSQNVCLRQICFFFEMNNVTSKVQPSSKAASKASVLPCSQVKCFSISCFTLKTARKTLLLPSPGPGNQTLTPKFSVLYLKTKNVPSPGPFGNP</sequence>
<comment type="caution">
    <text evidence="1">The sequence shown here is derived from an EMBL/GenBank/DDBJ whole genome shotgun (WGS) entry which is preliminary data.</text>
</comment>
<proteinExistence type="predicted"/>
<accession>A0A8X6XF60</accession>
<dbReference type="Proteomes" id="UP000886998">
    <property type="component" value="Unassembled WGS sequence"/>
</dbReference>
<evidence type="ECO:0000313" key="1">
    <source>
        <dbReference type="EMBL" id="GFY51359.1"/>
    </source>
</evidence>
<gene>
    <name evidence="1" type="ORF">TNIN_15901</name>
</gene>